<evidence type="ECO:0000256" key="7">
    <source>
        <dbReference type="ARBA" id="ARBA00023033"/>
    </source>
</evidence>
<keyword evidence="10" id="KW-1185">Reference proteome</keyword>
<organism evidence="9 10">
    <name type="scientific">Thiothrix winogradskyi</name>
    <dbReference type="NCBI Taxonomy" id="96472"/>
    <lineage>
        <taxon>Bacteria</taxon>
        <taxon>Pseudomonadati</taxon>
        <taxon>Pseudomonadota</taxon>
        <taxon>Gammaproteobacteria</taxon>
        <taxon>Thiotrichales</taxon>
        <taxon>Thiotrichaceae</taxon>
        <taxon>Thiothrix</taxon>
    </lineage>
</organism>
<sequence length="392" mass="42605">MKAMQVQYDVIIAGGGMVGATLACLLGKLGKRVAVLEAYQPTVFSPNDPYDLRVSALSRASQRALLDTGAWDGIAARRAFPYEAMQVWDATGSGEIRFDAADLGEPDLGHIVENRVIQLALLDTLQALDTVDWYCPDKLAALVVNEQHVTVTLHSGQTLQAQLLVGADGAQSKVRELAGIGMAIQDYGQKGLVCVVQTEFPHQFTAWQRFMPGGPLAFLPLAEGFCSIVWTLPADQADAMLRLSDSDFCRELSQALDYRLGEVTAVGERAAVSLRGRHADSYSQERVVLVGDAAHTIHPLAGQGVNLGIKDALELVAQIRQSSGDCGSTKVLRAYERARRGDNILTQKAMDGFRLLFGNTLTPWKILRNSGLTIVNRMGFLKYEMAKRAMGI</sequence>
<accession>A0ABY3SUC4</accession>
<evidence type="ECO:0000256" key="6">
    <source>
        <dbReference type="ARBA" id="ARBA00023002"/>
    </source>
</evidence>
<dbReference type="InterPro" id="IPR010971">
    <property type="entry name" value="UbiH/COQ6"/>
</dbReference>
<evidence type="ECO:0000256" key="4">
    <source>
        <dbReference type="ARBA" id="ARBA00022630"/>
    </source>
</evidence>
<gene>
    <name evidence="9" type="ORF">L2Y54_11350</name>
</gene>
<dbReference type="PROSITE" id="PS51257">
    <property type="entry name" value="PROKAR_LIPOPROTEIN"/>
    <property type="match status" value="1"/>
</dbReference>
<evidence type="ECO:0000256" key="3">
    <source>
        <dbReference type="ARBA" id="ARBA00005349"/>
    </source>
</evidence>
<dbReference type="Proteomes" id="UP001054801">
    <property type="component" value="Chromosome"/>
</dbReference>
<evidence type="ECO:0000256" key="5">
    <source>
        <dbReference type="ARBA" id="ARBA00022827"/>
    </source>
</evidence>
<keyword evidence="5" id="KW-0274">FAD</keyword>
<proteinExistence type="inferred from homology"/>
<keyword evidence="9" id="KW-0830">Ubiquinone</keyword>
<comment type="cofactor">
    <cofactor evidence="1">
        <name>FAD</name>
        <dbReference type="ChEBI" id="CHEBI:57692"/>
    </cofactor>
</comment>
<evidence type="ECO:0000259" key="8">
    <source>
        <dbReference type="Pfam" id="PF01494"/>
    </source>
</evidence>
<dbReference type="PANTHER" id="PTHR43876">
    <property type="entry name" value="UBIQUINONE BIOSYNTHESIS MONOOXYGENASE COQ6, MITOCHONDRIAL"/>
    <property type="match status" value="1"/>
</dbReference>
<dbReference type="PROSITE" id="PS01304">
    <property type="entry name" value="UBIH"/>
    <property type="match status" value="1"/>
</dbReference>
<dbReference type="PRINTS" id="PR00420">
    <property type="entry name" value="RNGMNOXGNASE"/>
</dbReference>
<dbReference type="Pfam" id="PF01494">
    <property type="entry name" value="FAD_binding_3"/>
    <property type="match status" value="1"/>
</dbReference>
<dbReference type="InterPro" id="IPR051205">
    <property type="entry name" value="UbiH/COQ6_monooxygenase"/>
</dbReference>
<evidence type="ECO:0000313" key="10">
    <source>
        <dbReference type="Proteomes" id="UP001054801"/>
    </source>
</evidence>
<keyword evidence="7" id="KW-0503">Monooxygenase</keyword>
<feature type="domain" description="FAD-binding" evidence="8">
    <location>
        <begin position="8"/>
        <end position="340"/>
    </location>
</feature>
<evidence type="ECO:0000313" key="9">
    <source>
        <dbReference type="EMBL" id="UJS22542.1"/>
    </source>
</evidence>
<name>A0ABY3SUC4_9GAMM</name>
<comment type="pathway">
    <text evidence="2">Cofactor biosynthesis; ubiquinone biosynthesis.</text>
</comment>
<dbReference type="SUPFAM" id="SSF51905">
    <property type="entry name" value="FAD/NAD(P)-binding domain"/>
    <property type="match status" value="1"/>
</dbReference>
<dbReference type="InterPro" id="IPR036188">
    <property type="entry name" value="FAD/NAD-bd_sf"/>
</dbReference>
<dbReference type="EMBL" id="CP091244">
    <property type="protein sequence ID" value="UJS22542.1"/>
    <property type="molecule type" value="Genomic_DNA"/>
</dbReference>
<dbReference type="PANTHER" id="PTHR43876:SF7">
    <property type="entry name" value="UBIQUINONE BIOSYNTHESIS MONOOXYGENASE COQ6, MITOCHONDRIAL"/>
    <property type="match status" value="1"/>
</dbReference>
<evidence type="ECO:0000256" key="2">
    <source>
        <dbReference type="ARBA" id="ARBA00004749"/>
    </source>
</evidence>
<protein>
    <submittedName>
        <fullName evidence="9">UbiH/UbiF/VisC/COQ6 family ubiquinone biosynthesis hydroxylase</fullName>
    </submittedName>
</protein>
<reference evidence="9" key="1">
    <citation type="journal article" date="2022" name="Microorganisms">
        <title>Two New Species of Filamentous Sulfur Bacteria of the Genus Thiothrix, Thiothrix winogradskyi sp. nov. and 'Candidatus Thiothrix sulfatifontis' sp. nov.</title>
        <authorList>
            <person name="Ravin N.V."/>
            <person name="Rossetti S."/>
            <person name="Beletsky A.V."/>
            <person name="Kadnikov V.V."/>
            <person name="Rudenko T.S."/>
            <person name="Smolyakov D.D."/>
            <person name="Moskvitina M.I."/>
            <person name="Gureeva M.V."/>
            <person name="Mardanov A.V."/>
            <person name="Grabovich M.Y."/>
        </authorList>
    </citation>
    <scope>NUCLEOTIDE SEQUENCE</scope>
    <source>
        <strain evidence="9">CT3</strain>
    </source>
</reference>
<dbReference type="RefSeq" id="WP_236496226.1">
    <property type="nucleotide sequence ID" value="NZ_CP091244.1"/>
</dbReference>
<evidence type="ECO:0000256" key="1">
    <source>
        <dbReference type="ARBA" id="ARBA00001974"/>
    </source>
</evidence>
<comment type="similarity">
    <text evidence="3">Belongs to the UbiH/COQ6 family.</text>
</comment>
<dbReference type="InterPro" id="IPR018168">
    <property type="entry name" value="Ubi_Hdrlase_CS"/>
</dbReference>
<keyword evidence="4" id="KW-0285">Flavoprotein</keyword>
<dbReference type="NCBIfam" id="TIGR01988">
    <property type="entry name" value="Ubi-OHases"/>
    <property type="match status" value="1"/>
</dbReference>
<keyword evidence="6" id="KW-0560">Oxidoreductase</keyword>
<dbReference type="InterPro" id="IPR002938">
    <property type="entry name" value="FAD-bd"/>
</dbReference>
<dbReference type="Gene3D" id="3.50.50.60">
    <property type="entry name" value="FAD/NAD(P)-binding domain"/>
    <property type="match status" value="2"/>
</dbReference>